<sequence>MLSSKLQVHCIRRSLPSAGGLLRIHSRAKTQIISLDPTVQALLEDRERERAAWLTAKTQHRKAWDVERAAWRTAKSQDIKAWNVERQRLADLQETLQEKLANERAKTMVALGRVMEAELKLHRLEGNPNTRTGLEILAFLLRMTIKTNIRSGVQAVINEITSGRLDEPAFTAVFIKVESPCPTFMMSLLCARSTIGLNPA</sequence>
<evidence type="ECO:0000313" key="1">
    <source>
        <dbReference type="EMBL" id="KAJ7693869.1"/>
    </source>
</evidence>
<accession>A0AAD7DL79</accession>
<reference evidence="1" key="1">
    <citation type="submission" date="2023-03" db="EMBL/GenBank/DDBJ databases">
        <title>Massive genome expansion in bonnet fungi (Mycena s.s.) driven by repeated elements and novel gene families across ecological guilds.</title>
        <authorList>
            <consortium name="Lawrence Berkeley National Laboratory"/>
            <person name="Harder C.B."/>
            <person name="Miyauchi S."/>
            <person name="Viragh M."/>
            <person name="Kuo A."/>
            <person name="Thoen E."/>
            <person name="Andreopoulos B."/>
            <person name="Lu D."/>
            <person name="Skrede I."/>
            <person name="Drula E."/>
            <person name="Henrissat B."/>
            <person name="Morin E."/>
            <person name="Kohler A."/>
            <person name="Barry K."/>
            <person name="LaButti K."/>
            <person name="Morin E."/>
            <person name="Salamov A."/>
            <person name="Lipzen A."/>
            <person name="Mereny Z."/>
            <person name="Hegedus B."/>
            <person name="Baldrian P."/>
            <person name="Stursova M."/>
            <person name="Weitz H."/>
            <person name="Taylor A."/>
            <person name="Grigoriev I.V."/>
            <person name="Nagy L.G."/>
            <person name="Martin F."/>
            <person name="Kauserud H."/>
        </authorList>
    </citation>
    <scope>NUCLEOTIDE SEQUENCE</scope>
    <source>
        <strain evidence="1">CBHHK067</strain>
    </source>
</reference>
<evidence type="ECO:0000313" key="2">
    <source>
        <dbReference type="Proteomes" id="UP001221757"/>
    </source>
</evidence>
<dbReference type="AlphaFoldDB" id="A0AAD7DL79"/>
<dbReference type="Proteomes" id="UP001221757">
    <property type="component" value="Unassembled WGS sequence"/>
</dbReference>
<gene>
    <name evidence="1" type="ORF">B0H17DRAFT_1058522</name>
</gene>
<organism evidence="1 2">
    <name type="scientific">Mycena rosella</name>
    <name type="common">Pink bonnet</name>
    <name type="synonym">Agaricus rosellus</name>
    <dbReference type="NCBI Taxonomy" id="1033263"/>
    <lineage>
        <taxon>Eukaryota</taxon>
        <taxon>Fungi</taxon>
        <taxon>Dikarya</taxon>
        <taxon>Basidiomycota</taxon>
        <taxon>Agaricomycotina</taxon>
        <taxon>Agaricomycetes</taxon>
        <taxon>Agaricomycetidae</taxon>
        <taxon>Agaricales</taxon>
        <taxon>Marasmiineae</taxon>
        <taxon>Mycenaceae</taxon>
        <taxon>Mycena</taxon>
    </lineage>
</organism>
<keyword evidence="2" id="KW-1185">Reference proteome</keyword>
<comment type="caution">
    <text evidence="1">The sequence shown here is derived from an EMBL/GenBank/DDBJ whole genome shotgun (WGS) entry which is preliminary data.</text>
</comment>
<protein>
    <submittedName>
        <fullName evidence="1">Uncharacterized protein</fullName>
    </submittedName>
</protein>
<name>A0AAD7DL79_MYCRO</name>
<proteinExistence type="predicted"/>
<dbReference type="EMBL" id="JARKIE010000044">
    <property type="protein sequence ID" value="KAJ7693869.1"/>
    <property type="molecule type" value="Genomic_DNA"/>
</dbReference>